<reference evidence="1 2" key="1">
    <citation type="submission" date="2015-12" db="EMBL/GenBank/DDBJ databases">
        <title>The genome of Folsomia candida.</title>
        <authorList>
            <person name="Faddeeva A."/>
            <person name="Derks M.F."/>
            <person name="Anvar Y."/>
            <person name="Smit S."/>
            <person name="Van Straalen N."/>
            <person name="Roelofs D."/>
        </authorList>
    </citation>
    <scope>NUCLEOTIDE SEQUENCE [LARGE SCALE GENOMIC DNA]</scope>
    <source>
        <strain evidence="1 2">VU population</strain>
        <tissue evidence="1">Whole body</tissue>
    </source>
</reference>
<evidence type="ECO:0000313" key="2">
    <source>
        <dbReference type="Proteomes" id="UP000198287"/>
    </source>
</evidence>
<dbReference type="Proteomes" id="UP000198287">
    <property type="component" value="Unassembled WGS sequence"/>
</dbReference>
<dbReference type="InterPro" id="IPR032675">
    <property type="entry name" value="LRR_dom_sf"/>
</dbReference>
<organism evidence="1 2">
    <name type="scientific">Folsomia candida</name>
    <name type="common">Springtail</name>
    <dbReference type="NCBI Taxonomy" id="158441"/>
    <lineage>
        <taxon>Eukaryota</taxon>
        <taxon>Metazoa</taxon>
        <taxon>Ecdysozoa</taxon>
        <taxon>Arthropoda</taxon>
        <taxon>Hexapoda</taxon>
        <taxon>Collembola</taxon>
        <taxon>Entomobryomorpha</taxon>
        <taxon>Isotomoidea</taxon>
        <taxon>Isotomidae</taxon>
        <taxon>Proisotominae</taxon>
        <taxon>Folsomia</taxon>
    </lineage>
</organism>
<dbReference type="Gene3D" id="3.80.10.10">
    <property type="entry name" value="Ribonuclease Inhibitor"/>
    <property type="match status" value="1"/>
</dbReference>
<dbReference type="AlphaFoldDB" id="A0A226DT77"/>
<sequence>MTYIGPSEDVGYRNVPQLLRHLRVANRLENLARLFISNLFPNTIRTLAEMRDSLKLTHFETSSIYPWSTERDLQNFLQSQSANLETLSFLELVTPRGMHLRNGRILAIVAIMPKLSMLRLGLGCRSVIQLGRINLPEQFPSLTTLTIHTLPQRDEKGLNIARIFSSNLPHNKLTALELPSGLELSIFSRLGNLVPNLKHLSLNGQQGAGIRNVIVGCSSLEVLWICGNPPALAPPAVRETGLQSDIPFITVLNAARGGALLAGP</sequence>
<dbReference type="EMBL" id="LNIX01000012">
    <property type="protein sequence ID" value="OXA47911.1"/>
    <property type="molecule type" value="Genomic_DNA"/>
</dbReference>
<accession>A0A226DT77</accession>
<gene>
    <name evidence="1" type="ORF">Fcan01_17155</name>
</gene>
<keyword evidence="2" id="KW-1185">Reference proteome</keyword>
<dbReference type="SUPFAM" id="SSF52047">
    <property type="entry name" value="RNI-like"/>
    <property type="match status" value="1"/>
</dbReference>
<name>A0A226DT77_FOLCA</name>
<evidence type="ECO:0000313" key="1">
    <source>
        <dbReference type="EMBL" id="OXA47911.1"/>
    </source>
</evidence>
<comment type="caution">
    <text evidence="1">The sequence shown here is derived from an EMBL/GenBank/DDBJ whole genome shotgun (WGS) entry which is preliminary data.</text>
</comment>
<protein>
    <submittedName>
        <fullName evidence="1">Uncharacterized protein</fullName>
    </submittedName>
</protein>
<proteinExistence type="predicted"/>